<gene>
    <name evidence="3" type="ORF">EB796_021832</name>
</gene>
<evidence type="ECO:0000256" key="1">
    <source>
        <dbReference type="PROSITE-ProRule" id="PRU00191"/>
    </source>
</evidence>
<feature type="domain" description="SH2" evidence="2">
    <location>
        <begin position="200"/>
        <end position="292"/>
    </location>
</feature>
<dbReference type="Proteomes" id="UP000593567">
    <property type="component" value="Unassembled WGS sequence"/>
</dbReference>
<comment type="caution">
    <text evidence="3">The sequence shown here is derived from an EMBL/GenBank/DDBJ whole genome shotgun (WGS) entry which is preliminary data.</text>
</comment>
<dbReference type="PANTHER" id="PTHR14388">
    <property type="entry name" value="T CELL-SPECIFIC ADAPTER PROTEIN TSAD"/>
    <property type="match status" value="1"/>
</dbReference>
<dbReference type="AlphaFoldDB" id="A0A7J7J2F9"/>
<reference evidence="3" key="1">
    <citation type="submission" date="2020-06" db="EMBL/GenBank/DDBJ databases">
        <title>Draft genome of Bugula neritina, a colonial animal packing powerful symbionts and potential medicines.</title>
        <authorList>
            <person name="Rayko M."/>
        </authorList>
    </citation>
    <scope>NUCLEOTIDE SEQUENCE [LARGE SCALE GENOMIC DNA]</scope>
    <source>
        <strain evidence="3">Kwan_BN1</strain>
    </source>
</reference>
<sequence length="314" mass="36548">MLILAISVLSIEQCVYPHAVLNMYRHSELLFCSNRNIFIIATKFERSEKARLSREESYRVLKEKRTTEIVSAFHRTKALWEKKASEDVQHLDKVWQQQERKAKQAESNLRRLVKASREDYKRNSMLQKDGVVRRNPRQSREVFRESAVLLTNVVSAINSSKPLTSREHRPSNITQIEKWFIEEEKPKNCGLKKSGTVEPWFHGIISREDAESLLTDKPVHSFLVRVSEKIWGYAISYKSESRCKHYLVDTTENGYQFLGTNQLEHQSLSQLVHHHKNHPVSTAGQELLLYPVGQIKAPPDYHKLFPELLETTSL</sequence>
<protein>
    <submittedName>
        <fullName evidence="3">SH2D4A</fullName>
    </submittedName>
</protein>
<dbReference type="SMART" id="SM00252">
    <property type="entry name" value="SH2"/>
    <property type="match status" value="1"/>
</dbReference>
<keyword evidence="1" id="KW-0727">SH2 domain</keyword>
<dbReference type="PROSITE" id="PS50001">
    <property type="entry name" value="SH2"/>
    <property type="match status" value="1"/>
</dbReference>
<dbReference type="OrthoDB" id="10003345at2759"/>
<proteinExistence type="predicted"/>
<accession>A0A7J7J2F9</accession>
<dbReference type="InterPro" id="IPR000980">
    <property type="entry name" value="SH2"/>
</dbReference>
<evidence type="ECO:0000259" key="2">
    <source>
        <dbReference type="PROSITE" id="PS50001"/>
    </source>
</evidence>
<keyword evidence="4" id="KW-1185">Reference proteome</keyword>
<organism evidence="3 4">
    <name type="scientific">Bugula neritina</name>
    <name type="common">Brown bryozoan</name>
    <name type="synonym">Sertularia neritina</name>
    <dbReference type="NCBI Taxonomy" id="10212"/>
    <lineage>
        <taxon>Eukaryota</taxon>
        <taxon>Metazoa</taxon>
        <taxon>Spiralia</taxon>
        <taxon>Lophotrochozoa</taxon>
        <taxon>Bryozoa</taxon>
        <taxon>Gymnolaemata</taxon>
        <taxon>Cheilostomatida</taxon>
        <taxon>Flustrina</taxon>
        <taxon>Buguloidea</taxon>
        <taxon>Bugulidae</taxon>
        <taxon>Bugula</taxon>
    </lineage>
</organism>
<dbReference type="EMBL" id="VXIV02003208">
    <property type="protein sequence ID" value="KAF6019861.1"/>
    <property type="molecule type" value="Genomic_DNA"/>
</dbReference>
<evidence type="ECO:0000313" key="4">
    <source>
        <dbReference type="Proteomes" id="UP000593567"/>
    </source>
</evidence>
<dbReference type="Pfam" id="PF00017">
    <property type="entry name" value="SH2"/>
    <property type="match status" value="1"/>
</dbReference>
<dbReference type="Gene3D" id="3.30.505.10">
    <property type="entry name" value="SH2 domain"/>
    <property type="match status" value="1"/>
</dbReference>
<dbReference type="GO" id="GO:0005737">
    <property type="term" value="C:cytoplasm"/>
    <property type="evidence" value="ECO:0007669"/>
    <property type="project" value="TreeGrafter"/>
</dbReference>
<dbReference type="InterPro" id="IPR036860">
    <property type="entry name" value="SH2_dom_sf"/>
</dbReference>
<dbReference type="SUPFAM" id="SSF55550">
    <property type="entry name" value="SH2 domain"/>
    <property type="match status" value="1"/>
</dbReference>
<evidence type="ECO:0000313" key="3">
    <source>
        <dbReference type="EMBL" id="KAF6019861.1"/>
    </source>
</evidence>
<dbReference type="PANTHER" id="PTHR14388:SF17">
    <property type="entry name" value="SH2 DOMAIN-CONTAINING PROTEIN"/>
    <property type="match status" value="1"/>
</dbReference>
<name>A0A7J7J2F9_BUGNE</name>
<dbReference type="PRINTS" id="PR00401">
    <property type="entry name" value="SH2DOMAIN"/>
</dbReference>